<feature type="transmembrane region" description="Helical" evidence="8">
    <location>
        <begin position="323"/>
        <end position="340"/>
    </location>
</feature>
<name>A0A0J1II64_NIACI</name>
<keyword evidence="4" id="KW-1003">Cell membrane</keyword>
<dbReference type="GO" id="GO:0005886">
    <property type="term" value="C:plasma membrane"/>
    <property type="evidence" value="ECO:0007669"/>
    <property type="project" value="UniProtKB-SubCell"/>
</dbReference>
<dbReference type="Proteomes" id="UP000036045">
    <property type="component" value="Unassembled WGS sequence"/>
</dbReference>
<keyword evidence="3" id="KW-0813">Transport</keyword>
<feature type="transmembrane region" description="Helical" evidence="8">
    <location>
        <begin position="293"/>
        <end position="311"/>
    </location>
</feature>
<evidence type="ECO:0000313" key="10">
    <source>
        <dbReference type="Proteomes" id="UP000036045"/>
    </source>
</evidence>
<evidence type="ECO:0000256" key="6">
    <source>
        <dbReference type="ARBA" id="ARBA00022989"/>
    </source>
</evidence>
<feature type="transmembrane region" description="Helical" evidence="8">
    <location>
        <begin position="202"/>
        <end position="223"/>
    </location>
</feature>
<comment type="similarity">
    <text evidence="2">Belongs to the binding-protein-dependent transport system permease family. FecCD subfamily.</text>
</comment>
<dbReference type="GO" id="GO:0033214">
    <property type="term" value="P:siderophore-iron import into cell"/>
    <property type="evidence" value="ECO:0007669"/>
    <property type="project" value="TreeGrafter"/>
</dbReference>
<evidence type="ECO:0000256" key="4">
    <source>
        <dbReference type="ARBA" id="ARBA00022475"/>
    </source>
</evidence>
<reference evidence="9 10" key="1">
    <citation type="submission" date="2015-05" db="EMBL/GenBank/DDBJ databases">
        <title>Whole genome sequence and identification of bacterial endophytes from Costus igneus.</title>
        <authorList>
            <person name="Lee Y.P."/>
            <person name="Gan H.M."/>
            <person name="Eng W."/>
            <person name="Wheatley M.S."/>
            <person name="Caraballo A."/>
            <person name="Polter S."/>
            <person name="Savka M.A."/>
            <person name="Hudson A.O."/>
        </authorList>
    </citation>
    <scope>NUCLEOTIDE SEQUENCE [LARGE SCALE GENOMIC DNA]</scope>
    <source>
        <strain evidence="9 10">RIT379</strain>
    </source>
</reference>
<dbReference type="PANTHER" id="PTHR30472:SF23">
    <property type="entry name" value="IRON-UPTAKE SYSTEM PERMEASE PROTEIN FEUC"/>
    <property type="match status" value="1"/>
</dbReference>
<dbReference type="PANTHER" id="PTHR30472">
    <property type="entry name" value="FERRIC ENTEROBACTIN TRANSPORT SYSTEM PERMEASE PROTEIN"/>
    <property type="match status" value="1"/>
</dbReference>
<evidence type="ECO:0000256" key="7">
    <source>
        <dbReference type="ARBA" id="ARBA00023136"/>
    </source>
</evidence>
<dbReference type="InterPro" id="IPR000522">
    <property type="entry name" value="ABC_transptr_permease_BtuC"/>
</dbReference>
<dbReference type="RefSeq" id="WP_047943029.1">
    <property type="nucleotide sequence ID" value="NZ_JAMAUJ010000008.1"/>
</dbReference>
<feature type="transmembrane region" description="Helical" evidence="8">
    <location>
        <begin position="96"/>
        <end position="114"/>
    </location>
</feature>
<proteinExistence type="inferred from homology"/>
<comment type="subcellular location">
    <subcellularLocation>
        <location evidence="1">Cell membrane</location>
        <topology evidence="1">Multi-pass membrane protein</topology>
    </subcellularLocation>
</comment>
<dbReference type="PATRIC" id="fig|1397.4.peg.1102"/>
<dbReference type="FunFam" id="1.10.3470.10:FF:000001">
    <property type="entry name" value="Vitamin B12 ABC transporter permease BtuC"/>
    <property type="match status" value="1"/>
</dbReference>
<evidence type="ECO:0000256" key="8">
    <source>
        <dbReference type="SAM" id="Phobius"/>
    </source>
</evidence>
<keyword evidence="6 8" id="KW-1133">Transmembrane helix</keyword>
<evidence type="ECO:0000256" key="3">
    <source>
        <dbReference type="ARBA" id="ARBA00022448"/>
    </source>
</evidence>
<dbReference type="EMBL" id="LDPH01000014">
    <property type="protein sequence ID" value="KLV25622.1"/>
    <property type="molecule type" value="Genomic_DNA"/>
</dbReference>
<feature type="transmembrane region" description="Helical" evidence="8">
    <location>
        <begin position="67"/>
        <end position="84"/>
    </location>
</feature>
<evidence type="ECO:0000256" key="5">
    <source>
        <dbReference type="ARBA" id="ARBA00022692"/>
    </source>
</evidence>
<protein>
    <submittedName>
        <fullName evidence="9">Iron ABC transporter permease</fullName>
    </submittedName>
</protein>
<keyword evidence="7 8" id="KW-0472">Membrane</keyword>
<dbReference type="GO" id="GO:0022857">
    <property type="term" value="F:transmembrane transporter activity"/>
    <property type="evidence" value="ECO:0007669"/>
    <property type="project" value="InterPro"/>
</dbReference>
<feature type="transmembrane region" description="Helical" evidence="8">
    <location>
        <begin position="126"/>
        <end position="150"/>
    </location>
</feature>
<comment type="caution">
    <text evidence="9">The sequence shown here is derived from an EMBL/GenBank/DDBJ whole genome shotgun (WGS) entry which is preliminary data.</text>
</comment>
<sequence>MLNVDNERKRTYVSIYVLIALCLIIMIISLSKGEYILSFQDIGRSIFRYHPDANTDLVIFEFRLPRIILAIFVGFGLGIAGSILQSITKNGLADPGILGINSGAGAAIVAYMFFFQGVLNLNKDSLWIVLSMPLIGLVGGFIAAFVIFLLAKDRERLNSQKLILTGIAINSGFGSLAMYMSLKMKAQDFEMAAVWLTGSIYNANWLFILAMLPWFLLIIPFIIRKAYSLDLFQLQETVMIGLGVKVEKEKWLLLLCAVGMIGACVSVSGSIGFIGLMSPHMARLLVGLKHRNSMIVCGLIGSLFMLIADFIGRTIVAPAEISAGIILSIIGAPYFVYLLVKAKV</sequence>
<evidence type="ECO:0000313" key="9">
    <source>
        <dbReference type="EMBL" id="KLV25622.1"/>
    </source>
</evidence>
<feature type="transmembrane region" description="Helical" evidence="8">
    <location>
        <begin position="12"/>
        <end position="31"/>
    </location>
</feature>
<evidence type="ECO:0000256" key="1">
    <source>
        <dbReference type="ARBA" id="ARBA00004651"/>
    </source>
</evidence>
<dbReference type="SUPFAM" id="SSF81345">
    <property type="entry name" value="ABC transporter involved in vitamin B12 uptake, BtuC"/>
    <property type="match status" value="1"/>
</dbReference>
<dbReference type="Pfam" id="PF01032">
    <property type="entry name" value="FecCD"/>
    <property type="match status" value="1"/>
</dbReference>
<gene>
    <name evidence="9" type="ORF">ABW02_14665</name>
</gene>
<dbReference type="AlphaFoldDB" id="A0A0J1II64"/>
<dbReference type="InterPro" id="IPR037294">
    <property type="entry name" value="ABC_BtuC-like"/>
</dbReference>
<evidence type="ECO:0000256" key="2">
    <source>
        <dbReference type="ARBA" id="ARBA00007935"/>
    </source>
</evidence>
<feature type="transmembrane region" description="Helical" evidence="8">
    <location>
        <begin position="251"/>
        <end position="273"/>
    </location>
</feature>
<organism evidence="9 10">
    <name type="scientific">Niallia circulans</name>
    <name type="common">Bacillus circulans</name>
    <dbReference type="NCBI Taxonomy" id="1397"/>
    <lineage>
        <taxon>Bacteria</taxon>
        <taxon>Bacillati</taxon>
        <taxon>Bacillota</taxon>
        <taxon>Bacilli</taxon>
        <taxon>Bacillales</taxon>
        <taxon>Bacillaceae</taxon>
        <taxon>Niallia</taxon>
    </lineage>
</organism>
<dbReference type="Gene3D" id="1.10.3470.10">
    <property type="entry name" value="ABC transporter involved in vitamin B12 uptake, BtuC"/>
    <property type="match status" value="1"/>
</dbReference>
<keyword evidence="5 8" id="KW-0812">Transmembrane</keyword>
<keyword evidence="10" id="KW-1185">Reference proteome</keyword>
<accession>A0A0J1II64</accession>
<dbReference type="CDD" id="cd06550">
    <property type="entry name" value="TM_ABC_iron-siderophores_like"/>
    <property type="match status" value="1"/>
</dbReference>